<evidence type="ECO:0000256" key="3">
    <source>
        <dbReference type="ARBA" id="ARBA00022833"/>
    </source>
</evidence>
<keyword evidence="4" id="KW-0456">Lyase</keyword>
<evidence type="ECO:0000256" key="4">
    <source>
        <dbReference type="ARBA" id="ARBA00023239"/>
    </source>
</evidence>
<dbReference type="PANTHER" id="PTHR33337">
    <property type="entry name" value="GFA DOMAIN-CONTAINING PROTEIN"/>
    <property type="match status" value="1"/>
</dbReference>
<evidence type="ECO:0000256" key="1">
    <source>
        <dbReference type="ARBA" id="ARBA00005495"/>
    </source>
</evidence>
<dbReference type="PROSITE" id="PS51891">
    <property type="entry name" value="CENP_V_GFA"/>
    <property type="match status" value="1"/>
</dbReference>
<keyword evidence="2" id="KW-0479">Metal-binding</keyword>
<accession>A0A6M4GQS7</accession>
<evidence type="ECO:0000259" key="5">
    <source>
        <dbReference type="PROSITE" id="PS51891"/>
    </source>
</evidence>
<dbReference type="RefSeq" id="WP_171089104.1">
    <property type="nucleotide sequence ID" value="NZ_CP053069.1"/>
</dbReference>
<comment type="similarity">
    <text evidence="1">Belongs to the Gfa family.</text>
</comment>
<dbReference type="GO" id="GO:0046872">
    <property type="term" value="F:metal ion binding"/>
    <property type="evidence" value="ECO:0007669"/>
    <property type="project" value="UniProtKB-KW"/>
</dbReference>
<reference evidence="6 7" key="1">
    <citation type="submission" date="2020-04" db="EMBL/GenBank/DDBJ databases">
        <title>Usitatibacter rugosus gen. nov., sp. nov. and Usitatibacter palustris sp. nov., novel members of Usitatibacteraceae fam. nov. within the order Nitrosomonadales isolated from soil.</title>
        <authorList>
            <person name="Huber K.J."/>
            <person name="Neumann-Schaal M."/>
            <person name="Geppert A."/>
            <person name="Luckner M."/>
            <person name="Wanner G."/>
            <person name="Overmann J."/>
        </authorList>
    </citation>
    <scope>NUCLEOTIDE SEQUENCE [LARGE SCALE GENOMIC DNA]</scope>
    <source>
        <strain evidence="6 7">0125_3</strain>
    </source>
</reference>
<dbReference type="SUPFAM" id="SSF51316">
    <property type="entry name" value="Mss4-like"/>
    <property type="match status" value="1"/>
</dbReference>
<evidence type="ECO:0000256" key="2">
    <source>
        <dbReference type="ARBA" id="ARBA00022723"/>
    </source>
</evidence>
<evidence type="ECO:0000313" key="7">
    <source>
        <dbReference type="Proteomes" id="UP000501534"/>
    </source>
</evidence>
<name>A0A6M4GQS7_9PROT</name>
<protein>
    <recommendedName>
        <fullName evidence="5">CENP-V/GFA domain-containing protein</fullName>
    </recommendedName>
</protein>
<dbReference type="Gene3D" id="3.90.1590.10">
    <property type="entry name" value="glutathione-dependent formaldehyde- activating enzyme (gfa)"/>
    <property type="match status" value="1"/>
</dbReference>
<keyword evidence="7" id="KW-1185">Reference proteome</keyword>
<feature type="domain" description="CENP-V/GFA" evidence="5">
    <location>
        <begin position="3"/>
        <end position="113"/>
    </location>
</feature>
<dbReference type="AlphaFoldDB" id="A0A6M4GQS7"/>
<dbReference type="GO" id="GO:0016846">
    <property type="term" value="F:carbon-sulfur lyase activity"/>
    <property type="evidence" value="ECO:0007669"/>
    <property type="project" value="InterPro"/>
</dbReference>
<evidence type="ECO:0000313" key="6">
    <source>
        <dbReference type="EMBL" id="QJR09416.1"/>
    </source>
</evidence>
<organism evidence="6 7">
    <name type="scientific">Usitatibacter rugosus</name>
    <dbReference type="NCBI Taxonomy" id="2732067"/>
    <lineage>
        <taxon>Bacteria</taxon>
        <taxon>Pseudomonadati</taxon>
        <taxon>Pseudomonadota</taxon>
        <taxon>Betaproteobacteria</taxon>
        <taxon>Nitrosomonadales</taxon>
        <taxon>Usitatibacteraceae</taxon>
        <taxon>Usitatibacter</taxon>
    </lineage>
</organism>
<sequence length="130" mass="13971">MRRVASCSCGQLTATLTGEPGRISICHCYACQRRTGSVFGAQARFPRETVSVAGKSTEFVRVGDSGGVARFHFCPACGATVYYTIDGADDVIAIPVGVLADKDFPRPAFSVYEERKHAWVEIPPGAERLA</sequence>
<dbReference type="PANTHER" id="PTHR33337:SF40">
    <property type="entry name" value="CENP-V_GFA DOMAIN-CONTAINING PROTEIN-RELATED"/>
    <property type="match status" value="1"/>
</dbReference>
<dbReference type="EMBL" id="CP053069">
    <property type="protein sequence ID" value="QJR09416.1"/>
    <property type="molecule type" value="Genomic_DNA"/>
</dbReference>
<dbReference type="InterPro" id="IPR011057">
    <property type="entry name" value="Mss4-like_sf"/>
</dbReference>
<proteinExistence type="inferred from homology"/>
<dbReference type="Proteomes" id="UP000501534">
    <property type="component" value="Chromosome"/>
</dbReference>
<dbReference type="KEGG" id="uru:DSM104443_00460"/>
<dbReference type="Pfam" id="PF04828">
    <property type="entry name" value="GFA"/>
    <property type="match status" value="1"/>
</dbReference>
<dbReference type="InterPro" id="IPR006913">
    <property type="entry name" value="CENP-V/GFA"/>
</dbReference>
<gene>
    <name evidence="6" type="ORF">DSM104443_00460</name>
</gene>
<keyword evidence="3" id="KW-0862">Zinc</keyword>